<keyword evidence="1" id="KW-1133">Transmembrane helix</keyword>
<dbReference type="RefSeq" id="WP_147057794.1">
    <property type="nucleotide sequence ID" value="NZ_BJYL01000024.1"/>
</dbReference>
<feature type="transmembrane region" description="Helical" evidence="1">
    <location>
        <begin position="12"/>
        <end position="31"/>
    </location>
</feature>
<keyword evidence="1" id="KW-0472">Membrane</keyword>
<accession>A0A511Z8A5</accession>
<reference evidence="2 3" key="1">
    <citation type="submission" date="2019-07" db="EMBL/GenBank/DDBJ databases">
        <title>Whole genome shotgun sequence of Sporosarcina luteola NBRC 105378.</title>
        <authorList>
            <person name="Hosoyama A."/>
            <person name="Uohara A."/>
            <person name="Ohji S."/>
            <person name="Ichikawa N."/>
        </authorList>
    </citation>
    <scope>NUCLEOTIDE SEQUENCE [LARGE SCALE GENOMIC DNA]</scope>
    <source>
        <strain evidence="2 3">NBRC 105378</strain>
    </source>
</reference>
<keyword evidence="3" id="KW-1185">Reference proteome</keyword>
<protein>
    <submittedName>
        <fullName evidence="2">Uncharacterized protein</fullName>
    </submittedName>
</protein>
<evidence type="ECO:0000313" key="3">
    <source>
        <dbReference type="Proteomes" id="UP000321901"/>
    </source>
</evidence>
<gene>
    <name evidence="2" type="ORF">SLU01_19820</name>
</gene>
<proteinExistence type="predicted"/>
<comment type="caution">
    <text evidence="2">The sequence shown here is derived from an EMBL/GenBank/DDBJ whole genome shotgun (WGS) entry which is preliminary data.</text>
</comment>
<sequence length="126" mass="14899">MKNKEARISKIPILLCIFIIFLGSIYYRNFFKPKNTLELYQELAFDKSFEDVQKKLMEKGYEDNITEEDLNAIQEGSLYKPSQFTMLEYYDKTFVILTTPGSERLKILSVTELPDDIRQFFSELVE</sequence>
<dbReference type="EMBL" id="BJYL01000024">
    <property type="protein sequence ID" value="GEN83670.1"/>
    <property type="molecule type" value="Genomic_DNA"/>
</dbReference>
<dbReference type="AlphaFoldDB" id="A0A511Z8A5"/>
<keyword evidence="1" id="KW-0812">Transmembrane</keyword>
<name>A0A511Z8A5_9BACL</name>
<organism evidence="2 3">
    <name type="scientific">Sporosarcina luteola</name>
    <dbReference type="NCBI Taxonomy" id="582850"/>
    <lineage>
        <taxon>Bacteria</taxon>
        <taxon>Bacillati</taxon>
        <taxon>Bacillota</taxon>
        <taxon>Bacilli</taxon>
        <taxon>Bacillales</taxon>
        <taxon>Caryophanaceae</taxon>
        <taxon>Sporosarcina</taxon>
    </lineage>
</organism>
<evidence type="ECO:0000256" key="1">
    <source>
        <dbReference type="SAM" id="Phobius"/>
    </source>
</evidence>
<dbReference type="OrthoDB" id="2968698at2"/>
<dbReference type="Proteomes" id="UP000321901">
    <property type="component" value="Unassembled WGS sequence"/>
</dbReference>
<evidence type="ECO:0000313" key="2">
    <source>
        <dbReference type="EMBL" id="GEN83670.1"/>
    </source>
</evidence>